<evidence type="ECO:0008006" key="5">
    <source>
        <dbReference type="Google" id="ProtNLM"/>
    </source>
</evidence>
<feature type="compositionally biased region" description="Basic and acidic residues" evidence="1">
    <location>
        <begin position="46"/>
        <end position="59"/>
    </location>
</feature>
<feature type="signal peptide" evidence="2">
    <location>
        <begin position="1"/>
        <end position="22"/>
    </location>
</feature>
<evidence type="ECO:0000313" key="4">
    <source>
        <dbReference type="Proteomes" id="UP000619534"/>
    </source>
</evidence>
<feature type="chain" id="PRO_5047006613" description="DUF4352 domain-containing protein" evidence="2">
    <location>
        <begin position="23"/>
        <end position="205"/>
    </location>
</feature>
<accession>A0ABQ1NSB2</accession>
<feature type="region of interest" description="Disordered" evidence="1">
    <location>
        <begin position="26"/>
        <end position="63"/>
    </location>
</feature>
<proteinExistence type="predicted"/>
<dbReference type="Proteomes" id="UP000619534">
    <property type="component" value="Unassembled WGS sequence"/>
</dbReference>
<gene>
    <name evidence="3" type="ORF">GCM10007216_09950</name>
</gene>
<evidence type="ECO:0000313" key="3">
    <source>
        <dbReference type="EMBL" id="GGC81423.1"/>
    </source>
</evidence>
<reference evidence="4" key="1">
    <citation type="journal article" date="2019" name="Int. J. Syst. Evol. Microbiol.">
        <title>The Global Catalogue of Microorganisms (GCM) 10K type strain sequencing project: providing services to taxonomists for standard genome sequencing and annotation.</title>
        <authorList>
            <consortium name="The Broad Institute Genomics Platform"/>
            <consortium name="The Broad Institute Genome Sequencing Center for Infectious Disease"/>
            <person name="Wu L."/>
            <person name="Ma J."/>
        </authorList>
    </citation>
    <scope>NUCLEOTIDE SEQUENCE [LARGE SCALE GENOMIC DNA]</scope>
    <source>
        <strain evidence="4">CCM 7282</strain>
    </source>
</reference>
<protein>
    <recommendedName>
        <fullName evidence="5">DUF4352 domain-containing protein</fullName>
    </recommendedName>
</protein>
<evidence type="ECO:0000256" key="2">
    <source>
        <dbReference type="SAM" id="SignalP"/>
    </source>
</evidence>
<keyword evidence="4" id="KW-1185">Reference proteome</keyword>
<organism evidence="3 4">
    <name type="scientific">Thalassobacillus devorans</name>
    <dbReference type="NCBI Taxonomy" id="279813"/>
    <lineage>
        <taxon>Bacteria</taxon>
        <taxon>Bacillati</taxon>
        <taxon>Bacillota</taxon>
        <taxon>Bacilli</taxon>
        <taxon>Bacillales</taxon>
        <taxon>Bacillaceae</taxon>
        <taxon>Thalassobacillus</taxon>
    </lineage>
</organism>
<sequence>MNSFFQTFYIVAILLLLSACNADEEVERTEDNNNNTTEMNEDTQEENSHSSREETKAEAADDQWTYYEDVKASEEFEEVSYTIKDIGVSDDAPMINDEGERVSTSVLGMTVKVENNSGSNAYSTNIDEAILITSTGEKVEADEIFSDDLGGDLHEEEKKEGQLIFYPENGKAADIEWIELNWKSSIVENENSSEDYDHRVKIELK</sequence>
<name>A0ABQ1NSB2_9BACI</name>
<keyword evidence="2" id="KW-0732">Signal</keyword>
<comment type="caution">
    <text evidence="3">The sequence shown here is derived from an EMBL/GenBank/DDBJ whole genome shotgun (WGS) entry which is preliminary data.</text>
</comment>
<dbReference type="RefSeq" id="WP_062440845.1">
    <property type="nucleotide sequence ID" value="NZ_BMCJ01000002.1"/>
</dbReference>
<dbReference type="EMBL" id="BMCJ01000002">
    <property type="protein sequence ID" value="GGC81423.1"/>
    <property type="molecule type" value="Genomic_DNA"/>
</dbReference>
<evidence type="ECO:0000256" key="1">
    <source>
        <dbReference type="SAM" id="MobiDB-lite"/>
    </source>
</evidence>